<organism evidence="1 2">
    <name type="scientific">Suillus luteus UH-Slu-Lm8-n1</name>
    <dbReference type="NCBI Taxonomy" id="930992"/>
    <lineage>
        <taxon>Eukaryota</taxon>
        <taxon>Fungi</taxon>
        <taxon>Dikarya</taxon>
        <taxon>Basidiomycota</taxon>
        <taxon>Agaricomycotina</taxon>
        <taxon>Agaricomycetes</taxon>
        <taxon>Agaricomycetidae</taxon>
        <taxon>Boletales</taxon>
        <taxon>Suillineae</taxon>
        <taxon>Suillaceae</taxon>
        <taxon>Suillus</taxon>
    </lineage>
</organism>
<dbReference type="Proteomes" id="UP000054485">
    <property type="component" value="Unassembled WGS sequence"/>
</dbReference>
<protein>
    <submittedName>
        <fullName evidence="1">Uncharacterized protein</fullName>
    </submittedName>
</protein>
<keyword evidence="2" id="KW-1185">Reference proteome</keyword>
<dbReference type="HOGENOM" id="CLU_2238368_0_0_1"/>
<dbReference type="EMBL" id="KN835315">
    <property type="protein sequence ID" value="KIK40119.1"/>
    <property type="molecule type" value="Genomic_DNA"/>
</dbReference>
<proteinExistence type="predicted"/>
<accession>A0A0D0AQ18</accession>
<sequence>MTDGLSKFGSRNGIKLYEHCIRDRQVTDRLSEINRSSDNSIFILCTNRTMKACSSKTTQASDETQCALIFFGIDCLIIVRFGYALRWTLPALFQLRPHMLLSGFF</sequence>
<evidence type="ECO:0000313" key="1">
    <source>
        <dbReference type="EMBL" id="KIK40119.1"/>
    </source>
</evidence>
<evidence type="ECO:0000313" key="2">
    <source>
        <dbReference type="Proteomes" id="UP000054485"/>
    </source>
</evidence>
<name>A0A0D0AQ18_9AGAM</name>
<reference evidence="1 2" key="1">
    <citation type="submission" date="2014-04" db="EMBL/GenBank/DDBJ databases">
        <authorList>
            <consortium name="DOE Joint Genome Institute"/>
            <person name="Kuo A."/>
            <person name="Ruytinx J."/>
            <person name="Rineau F."/>
            <person name="Colpaert J."/>
            <person name="Kohler A."/>
            <person name="Nagy L.G."/>
            <person name="Floudas D."/>
            <person name="Copeland A."/>
            <person name="Barry K.W."/>
            <person name="Cichocki N."/>
            <person name="Veneault-Fourrey C."/>
            <person name="LaButti K."/>
            <person name="Lindquist E.A."/>
            <person name="Lipzen A."/>
            <person name="Lundell T."/>
            <person name="Morin E."/>
            <person name="Murat C."/>
            <person name="Sun H."/>
            <person name="Tunlid A."/>
            <person name="Henrissat B."/>
            <person name="Grigoriev I.V."/>
            <person name="Hibbett D.S."/>
            <person name="Martin F."/>
            <person name="Nordberg H.P."/>
            <person name="Cantor M.N."/>
            <person name="Hua S.X."/>
        </authorList>
    </citation>
    <scope>NUCLEOTIDE SEQUENCE [LARGE SCALE GENOMIC DNA]</scope>
    <source>
        <strain evidence="1 2">UH-Slu-Lm8-n1</strain>
    </source>
</reference>
<dbReference type="InParanoid" id="A0A0D0AQ18"/>
<gene>
    <name evidence="1" type="ORF">CY34DRAFT_285895</name>
</gene>
<reference evidence="2" key="2">
    <citation type="submission" date="2015-01" db="EMBL/GenBank/DDBJ databases">
        <title>Evolutionary Origins and Diversification of the Mycorrhizal Mutualists.</title>
        <authorList>
            <consortium name="DOE Joint Genome Institute"/>
            <consortium name="Mycorrhizal Genomics Consortium"/>
            <person name="Kohler A."/>
            <person name="Kuo A."/>
            <person name="Nagy L.G."/>
            <person name="Floudas D."/>
            <person name="Copeland A."/>
            <person name="Barry K.W."/>
            <person name="Cichocki N."/>
            <person name="Veneault-Fourrey C."/>
            <person name="LaButti K."/>
            <person name="Lindquist E.A."/>
            <person name="Lipzen A."/>
            <person name="Lundell T."/>
            <person name="Morin E."/>
            <person name="Murat C."/>
            <person name="Riley R."/>
            <person name="Ohm R."/>
            <person name="Sun H."/>
            <person name="Tunlid A."/>
            <person name="Henrissat B."/>
            <person name="Grigoriev I.V."/>
            <person name="Hibbett D.S."/>
            <person name="Martin F."/>
        </authorList>
    </citation>
    <scope>NUCLEOTIDE SEQUENCE [LARGE SCALE GENOMIC DNA]</scope>
    <source>
        <strain evidence="2">UH-Slu-Lm8-n1</strain>
    </source>
</reference>
<dbReference type="AlphaFoldDB" id="A0A0D0AQ18"/>